<evidence type="ECO:0000259" key="5">
    <source>
        <dbReference type="PROSITE" id="PS50200"/>
    </source>
</evidence>
<dbReference type="InterPro" id="IPR000159">
    <property type="entry name" value="RA_dom"/>
</dbReference>
<dbReference type="GO" id="GO:0005085">
    <property type="term" value="F:guanyl-nucleotide exchange factor activity"/>
    <property type="evidence" value="ECO:0007669"/>
    <property type="project" value="UniProtKB-KW"/>
</dbReference>
<dbReference type="GeneTree" id="ENSGT00940000156012"/>
<evidence type="ECO:0000256" key="2">
    <source>
        <dbReference type="PROSITE-ProRule" id="PRU00168"/>
    </source>
</evidence>
<dbReference type="Gene3D" id="3.10.20.90">
    <property type="entry name" value="Phosphatidylinositol 3-kinase Catalytic Subunit, Chain A, domain 1"/>
    <property type="match status" value="1"/>
</dbReference>
<name>A0A8C4Q1U6_EPTBU</name>
<keyword evidence="1 2" id="KW-0344">Guanine-nucleotide releasing factor</keyword>
<dbReference type="InterPro" id="IPR036964">
    <property type="entry name" value="RASGEF_cat_dom_sf"/>
</dbReference>
<dbReference type="CDD" id="cd00155">
    <property type="entry name" value="RasGEF"/>
    <property type="match status" value="1"/>
</dbReference>
<dbReference type="PANTHER" id="PTHR23113:SF312">
    <property type="entry name" value="RAL GUANINE NUCLEOTIDE DISSOCIATION STIMULATOR-LIKE, ISOFORM E"/>
    <property type="match status" value="1"/>
</dbReference>
<organism evidence="7 8">
    <name type="scientific">Eptatretus burgeri</name>
    <name type="common">Inshore hagfish</name>
    <dbReference type="NCBI Taxonomy" id="7764"/>
    <lineage>
        <taxon>Eukaryota</taxon>
        <taxon>Metazoa</taxon>
        <taxon>Chordata</taxon>
        <taxon>Craniata</taxon>
        <taxon>Vertebrata</taxon>
        <taxon>Cyclostomata</taxon>
        <taxon>Myxini</taxon>
        <taxon>Myxiniformes</taxon>
        <taxon>Myxinidae</taxon>
        <taxon>Eptatretinae</taxon>
        <taxon>Eptatretus</taxon>
    </lineage>
</organism>
<dbReference type="PANTHER" id="PTHR23113">
    <property type="entry name" value="GUANINE NUCLEOTIDE EXCHANGE FACTOR"/>
    <property type="match status" value="1"/>
</dbReference>
<feature type="region of interest" description="Disordered" evidence="3">
    <location>
        <begin position="468"/>
        <end position="497"/>
    </location>
</feature>
<dbReference type="SMART" id="SM00314">
    <property type="entry name" value="RA"/>
    <property type="match status" value="1"/>
</dbReference>
<feature type="domain" description="Ras-GEF" evidence="4">
    <location>
        <begin position="202"/>
        <end position="459"/>
    </location>
</feature>
<dbReference type="InterPro" id="IPR008937">
    <property type="entry name" value="Ras-like_GEF"/>
</dbReference>
<evidence type="ECO:0000259" key="4">
    <source>
        <dbReference type="PROSITE" id="PS50009"/>
    </source>
</evidence>
<feature type="compositionally biased region" description="Low complexity" evidence="3">
    <location>
        <begin position="476"/>
        <end position="497"/>
    </location>
</feature>
<evidence type="ECO:0000256" key="1">
    <source>
        <dbReference type="ARBA" id="ARBA00022658"/>
    </source>
</evidence>
<evidence type="ECO:0000313" key="8">
    <source>
        <dbReference type="Proteomes" id="UP000694388"/>
    </source>
</evidence>
<evidence type="ECO:0000256" key="3">
    <source>
        <dbReference type="SAM" id="MobiDB-lite"/>
    </source>
</evidence>
<protein>
    <recommendedName>
        <fullName evidence="9">Ral guanine nucleotide dissociation stimulator-like 1</fullName>
    </recommendedName>
</protein>
<accession>A0A8C4Q1U6</accession>
<dbReference type="Gene3D" id="1.10.840.10">
    <property type="entry name" value="Ras guanine-nucleotide exchange factors catalytic domain"/>
    <property type="match status" value="1"/>
</dbReference>
<reference evidence="7" key="2">
    <citation type="submission" date="2025-09" db="UniProtKB">
        <authorList>
            <consortium name="Ensembl"/>
        </authorList>
    </citation>
    <scope>IDENTIFICATION</scope>
</reference>
<dbReference type="CDD" id="cd06224">
    <property type="entry name" value="REM"/>
    <property type="match status" value="1"/>
</dbReference>
<dbReference type="PROSITE" id="PS50009">
    <property type="entry name" value="RASGEF_CAT"/>
    <property type="match status" value="1"/>
</dbReference>
<keyword evidence="8" id="KW-1185">Reference proteome</keyword>
<dbReference type="SUPFAM" id="SSF54236">
    <property type="entry name" value="Ubiquitin-like"/>
    <property type="match status" value="1"/>
</dbReference>
<evidence type="ECO:0000259" key="6">
    <source>
        <dbReference type="PROSITE" id="PS50212"/>
    </source>
</evidence>
<sequence>IKSKYELWFGWMPRAFIMPPTVLHVVVIVKALRPGHRVRVLCAGTLERLVENLLWAFEENDSTYVTIFLATYRTFATAEQVLRLLCLRLSLTENETRTILKYRIAVFGCCLPSILGAWLDHYPEDFRDPPEYPALRSLLELANYALPNSDVERRAIALLCYLRKLETPEAEAYSDSLLAPFPTGLEGEAGPDPDAADFLNFPADLVASQFTLMDAELFKRVVPYHCLGSVWSRRDCQPPPSDSVRATVVQFNSVAACVVTSVIRPSLTKTTQRARVLQRWIDVARECRLLKNFSSLRAVLSALQSNPLYRLKRTWALLPRDSITLYEELSAIFSEENNHLTSRELLMKEATSKFATLDSLGKENPRKAQKRIQRDTVLQGTVPYLGTFLTDLTMLDTALPNHVENGLINFEKRRREFEVMAQIKLLQSACNSYTIRPHRPFLAWFHKQLECITESTFPKTLGLKRAHKRSGSDVVPGSSPGTSPASSPATPTAYAPGPAYNRQADDECIIHVSLDFFTGNLYKSLLLKSQDKTEVVVKRALSKHNMDAEKPDNFLLVQIIGEGKEFEIPKGAYVYYAMVSSAAYDFVLRRHSSSTTKPSWTFDKGHDYQSATFPRARSPSRLVERLTKLTM</sequence>
<dbReference type="PROSITE" id="PS50200">
    <property type="entry name" value="RA"/>
    <property type="match status" value="1"/>
</dbReference>
<dbReference type="Gene3D" id="1.20.870.10">
    <property type="entry name" value="Son of sevenless (SoS) protein Chain: S domain 1"/>
    <property type="match status" value="1"/>
</dbReference>
<dbReference type="Proteomes" id="UP000694388">
    <property type="component" value="Unplaced"/>
</dbReference>
<dbReference type="InterPro" id="IPR019804">
    <property type="entry name" value="Ras_G-nucl-exch_fac_CS"/>
</dbReference>
<dbReference type="InterPro" id="IPR029071">
    <property type="entry name" value="Ubiquitin-like_domsf"/>
</dbReference>
<dbReference type="PROSITE" id="PS00720">
    <property type="entry name" value="RASGEF"/>
    <property type="match status" value="1"/>
</dbReference>
<dbReference type="SUPFAM" id="SSF48366">
    <property type="entry name" value="Ras GEF"/>
    <property type="match status" value="1"/>
</dbReference>
<feature type="domain" description="Ras-associating" evidence="5">
    <location>
        <begin position="506"/>
        <end position="593"/>
    </location>
</feature>
<dbReference type="SMART" id="SM00147">
    <property type="entry name" value="RasGEF"/>
    <property type="match status" value="1"/>
</dbReference>
<dbReference type="PROSITE" id="PS50212">
    <property type="entry name" value="RASGEF_NTER"/>
    <property type="match status" value="1"/>
</dbReference>
<dbReference type="InterPro" id="IPR023578">
    <property type="entry name" value="Ras_GEF_dom_sf"/>
</dbReference>
<evidence type="ECO:0008006" key="9">
    <source>
        <dbReference type="Google" id="ProtNLM"/>
    </source>
</evidence>
<feature type="domain" description="N-terminal Ras-GEF" evidence="6">
    <location>
        <begin position="37"/>
        <end position="163"/>
    </location>
</feature>
<dbReference type="GO" id="GO:0005886">
    <property type="term" value="C:plasma membrane"/>
    <property type="evidence" value="ECO:0007669"/>
    <property type="project" value="TreeGrafter"/>
</dbReference>
<dbReference type="InterPro" id="IPR000651">
    <property type="entry name" value="Ras-like_Gua-exchang_fac_N"/>
</dbReference>
<dbReference type="Pfam" id="PF00788">
    <property type="entry name" value="RA"/>
    <property type="match status" value="1"/>
</dbReference>
<dbReference type="InterPro" id="IPR001895">
    <property type="entry name" value="RASGEF_cat_dom"/>
</dbReference>
<dbReference type="Pfam" id="PF00617">
    <property type="entry name" value="RasGEF"/>
    <property type="match status" value="1"/>
</dbReference>
<reference evidence="7" key="1">
    <citation type="submission" date="2025-08" db="UniProtKB">
        <authorList>
            <consortium name="Ensembl"/>
        </authorList>
    </citation>
    <scope>IDENTIFICATION</scope>
</reference>
<dbReference type="Ensembl" id="ENSEBUT00000009250.1">
    <property type="protein sequence ID" value="ENSEBUP00000008739.1"/>
    <property type="gene ID" value="ENSEBUG00000005625.1"/>
</dbReference>
<evidence type="ECO:0000313" key="7">
    <source>
        <dbReference type="Ensembl" id="ENSEBUP00000008739.1"/>
    </source>
</evidence>
<dbReference type="GO" id="GO:0007265">
    <property type="term" value="P:Ras protein signal transduction"/>
    <property type="evidence" value="ECO:0007669"/>
    <property type="project" value="TreeGrafter"/>
</dbReference>
<dbReference type="SMART" id="SM00229">
    <property type="entry name" value="RasGEFN"/>
    <property type="match status" value="1"/>
</dbReference>
<dbReference type="AlphaFoldDB" id="A0A8C4Q1U6"/>
<proteinExistence type="predicted"/>
<dbReference type="Pfam" id="PF00618">
    <property type="entry name" value="RasGEF_N"/>
    <property type="match status" value="1"/>
</dbReference>